<proteinExistence type="predicted"/>
<organism evidence="1 2">
    <name type="scientific">[Clostridium] clostridioforme 90A8</name>
    <dbReference type="NCBI Taxonomy" id="999408"/>
    <lineage>
        <taxon>Bacteria</taxon>
        <taxon>Bacillati</taxon>
        <taxon>Bacillota</taxon>
        <taxon>Clostridia</taxon>
        <taxon>Lachnospirales</taxon>
        <taxon>Lachnospiraceae</taxon>
        <taxon>Enterocloster</taxon>
    </lineage>
</organism>
<comment type="caution">
    <text evidence="1">The sequence shown here is derived from an EMBL/GenBank/DDBJ whole genome shotgun (WGS) entry which is preliminary data.</text>
</comment>
<evidence type="ECO:0000313" key="2">
    <source>
        <dbReference type="Proteomes" id="UP000013085"/>
    </source>
</evidence>
<accession>A0A0E2HEJ3</accession>
<name>A0A0E2HEJ3_9FIRM</name>
<dbReference type="PATRIC" id="fig|999408.3.peg.1638"/>
<dbReference type="AlphaFoldDB" id="A0A0E2HEJ3"/>
<dbReference type="EMBL" id="AGYR01000012">
    <property type="protein sequence ID" value="ENZ17976.1"/>
    <property type="molecule type" value="Genomic_DNA"/>
</dbReference>
<dbReference type="RefSeq" id="WP_002595422.1">
    <property type="nucleotide sequence ID" value="NZ_KB851009.1"/>
</dbReference>
<protein>
    <submittedName>
        <fullName evidence="1">Uncharacterized protein</fullName>
    </submittedName>
</protein>
<evidence type="ECO:0000313" key="1">
    <source>
        <dbReference type="EMBL" id="ENZ17976.1"/>
    </source>
</evidence>
<gene>
    <name evidence="1" type="ORF">HMPREF1090_01526</name>
</gene>
<dbReference type="Proteomes" id="UP000013085">
    <property type="component" value="Unassembled WGS sequence"/>
</dbReference>
<sequence>MSHLAPIQTGEKSAGEILAVDRAVADQYFAEGDQAVAMAEFMMG</sequence>
<dbReference type="HOGENOM" id="CLU_3214437_0_0_9"/>
<reference evidence="1 2" key="1">
    <citation type="submission" date="2013-01" db="EMBL/GenBank/DDBJ databases">
        <title>The Genome Sequence of Clostridium clostridioforme 90A8.</title>
        <authorList>
            <consortium name="The Broad Institute Genome Sequencing Platform"/>
            <person name="Earl A."/>
            <person name="Ward D."/>
            <person name="Feldgarden M."/>
            <person name="Gevers D."/>
            <person name="Courvalin P."/>
            <person name="Lambert T."/>
            <person name="Walker B."/>
            <person name="Young S.K."/>
            <person name="Zeng Q."/>
            <person name="Gargeya S."/>
            <person name="Fitzgerald M."/>
            <person name="Haas B."/>
            <person name="Abouelleil A."/>
            <person name="Alvarado L."/>
            <person name="Arachchi H.M."/>
            <person name="Berlin A.M."/>
            <person name="Chapman S.B."/>
            <person name="Dewar J."/>
            <person name="Goldberg J."/>
            <person name="Griggs A."/>
            <person name="Gujja S."/>
            <person name="Hansen M."/>
            <person name="Howarth C."/>
            <person name="Imamovic A."/>
            <person name="Larimer J."/>
            <person name="McCowan C."/>
            <person name="Murphy C."/>
            <person name="Neiman D."/>
            <person name="Pearson M."/>
            <person name="Priest M."/>
            <person name="Roberts A."/>
            <person name="Saif S."/>
            <person name="Shea T."/>
            <person name="Sisk P."/>
            <person name="Sykes S."/>
            <person name="Wortman J."/>
            <person name="Nusbaum C."/>
            <person name="Birren B."/>
        </authorList>
    </citation>
    <scope>NUCLEOTIDE SEQUENCE [LARGE SCALE GENOMIC DNA]</scope>
    <source>
        <strain evidence="1 2">90A8</strain>
    </source>
</reference>